<keyword evidence="2" id="KW-1185">Reference proteome</keyword>
<sequence length="54" mass="6273">LKVRATSNQIISKNMKKSSNINAYILGFRSVSRLFSKKNLFPDYPQNYQSILSY</sequence>
<proteinExistence type="predicted"/>
<evidence type="ECO:0000313" key="1">
    <source>
        <dbReference type="EMBL" id="CAG8838737.1"/>
    </source>
</evidence>
<gene>
    <name evidence="1" type="ORF">GMARGA_LOCUS34125</name>
</gene>
<dbReference type="EMBL" id="CAJVQB010058822">
    <property type="protein sequence ID" value="CAG8838737.1"/>
    <property type="molecule type" value="Genomic_DNA"/>
</dbReference>
<feature type="non-terminal residue" evidence="1">
    <location>
        <position position="1"/>
    </location>
</feature>
<accession>A0ABN7WSN8</accession>
<evidence type="ECO:0000313" key="2">
    <source>
        <dbReference type="Proteomes" id="UP000789901"/>
    </source>
</evidence>
<comment type="caution">
    <text evidence="1">The sequence shown here is derived from an EMBL/GenBank/DDBJ whole genome shotgun (WGS) entry which is preliminary data.</text>
</comment>
<name>A0ABN7WSN8_GIGMA</name>
<organism evidence="1 2">
    <name type="scientific">Gigaspora margarita</name>
    <dbReference type="NCBI Taxonomy" id="4874"/>
    <lineage>
        <taxon>Eukaryota</taxon>
        <taxon>Fungi</taxon>
        <taxon>Fungi incertae sedis</taxon>
        <taxon>Mucoromycota</taxon>
        <taxon>Glomeromycotina</taxon>
        <taxon>Glomeromycetes</taxon>
        <taxon>Diversisporales</taxon>
        <taxon>Gigasporaceae</taxon>
        <taxon>Gigaspora</taxon>
    </lineage>
</organism>
<reference evidence="1 2" key="1">
    <citation type="submission" date="2021-06" db="EMBL/GenBank/DDBJ databases">
        <authorList>
            <person name="Kallberg Y."/>
            <person name="Tangrot J."/>
            <person name="Rosling A."/>
        </authorList>
    </citation>
    <scope>NUCLEOTIDE SEQUENCE [LARGE SCALE GENOMIC DNA]</scope>
    <source>
        <strain evidence="1 2">120-4 pot B 10/14</strain>
    </source>
</reference>
<protein>
    <submittedName>
        <fullName evidence="1">39135_t:CDS:1</fullName>
    </submittedName>
</protein>
<dbReference type="Proteomes" id="UP000789901">
    <property type="component" value="Unassembled WGS sequence"/>
</dbReference>